<evidence type="ECO:0000256" key="5">
    <source>
        <dbReference type="ARBA" id="ARBA00022723"/>
    </source>
</evidence>
<dbReference type="PANTHER" id="PTHR24305">
    <property type="entry name" value="CYTOCHROME P450"/>
    <property type="match status" value="1"/>
</dbReference>
<evidence type="ECO:0000256" key="10">
    <source>
        <dbReference type="RuleBase" id="RU000461"/>
    </source>
</evidence>
<dbReference type="SUPFAM" id="SSF48264">
    <property type="entry name" value="Cytochrome P450"/>
    <property type="match status" value="1"/>
</dbReference>
<protein>
    <submittedName>
        <fullName evidence="11">Cytochrome P450 CYP3/CYP5/CYP6/CYP9 subfamilies</fullName>
    </submittedName>
</protein>
<dbReference type="InterPro" id="IPR002401">
    <property type="entry name" value="Cyt_P450_E_grp-I"/>
</dbReference>
<evidence type="ECO:0000256" key="4">
    <source>
        <dbReference type="ARBA" id="ARBA00022617"/>
    </source>
</evidence>
<dbReference type="InterPro" id="IPR050121">
    <property type="entry name" value="Cytochrome_P450_monoxygenase"/>
</dbReference>
<dbReference type="Gene3D" id="1.10.630.10">
    <property type="entry name" value="Cytochrome P450"/>
    <property type="match status" value="1"/>
</dbReference>
<dbReference type="InterPro" id="IPR036396">
    <property type="entry name" value="Cyt_P450_sf"/>
</dbReference>
<feature type="binding site" description="axial binding residue" evidence="9">
    <location>
        <position position="496"/>
    </location>
    <ligand>
        <name>heme</name>
        <dbReference type="ChEBI" id="CHEBI:30413"/>
    </ligand>
    <ligandPart>
        <name>Fe</name>
        <dbReference type="ChEBI" id="CHEBI:18248"/>
    </ligandPart>
</feature>
<dbReference type="InterPro" id="IPR001128">
    <property type="entry name" value="Cyt_P450"/>
</dbReference>
<evidence type="ECO:0000256" key="7">
    <source>
        <dbReference type="ARBA" id="ARBA00023004"/>
    </source>
</evidence>
<proteinExistence type="inferred from homology"/>
<dbReference type="PRINTS" id="PR00463">
    <property type="entry name" value="EP450I"/>
</dbReference>
<dbReference type="InterPro" id="IPR017972">
    <property type="entry name" value="Cyt_P450_CS"/>
</dbReference>
<dbReference type="GO" id="GO:0016705">
    <property type="term" value="F:oxidoreductase activity, acting on paired donors, with incorporation or reduction of molecular oxygen"/>
    <property type="evidence" value="ECO:0007669"/>
    <property type="project" value="InterPro"/>
</dbReference>
<keyword evidence="4 9" id="KW-0349">Heme</keyword>
<evidence type="ECO:0000256" key="3">
    <source>
        <dbReference type="ARBA" id="ARBA00010617"/>
    </source>
</evidence>
<dbReference type="PANTHER" id="PTHR24305:SF166">
    <property type="entry name" value="CYTOCHROME P450 12A4, MITOCHONDRIAL-RELATED"/>
    <property type="match status" value="1"/>
</dbReference>
<comment type="similarity">
    <text evidence="3 10">Belongs to the cytochrome P450 family.</text>
</comment>
<evidence type="ECO:0000256" key="9">
    <source>
        <dbReference type="PIRSR" id="PIRSR602401-1"/>
    </source>
</evidence>
<organism evidence="11">
    <name type="scientific">Phaffia rhodozyma</name>
    <name type="common">Yeast</name>
    <name type="synonym">Xanthophyllomyces dendrorhous</name>
    <dbReference type="NCBI Taxonomy" id="264483"/>
    <lineage>
        <taxon>Eukaryota</taxon>
        <taxon>Fungi</taxon>
        <taxon>Dikarya</taxon>
        <taxon>Basidiomycota</taxon>
        <taxon>Agaricomycotina</taxon>
        <taxon>Tremellomycetes</taxon>
        <taxon>Cystofilobasidiales</taxon>
        <taxon>Mrakiaceae</taxon>
        <taxon>Phaffia</taxon>
    </lineage>
</organism>
<keyword evidence="7 9" id="KW-0408">Iron</keyword>
<sequence length="559" mass="63740">MGSIIQLAVSLVGVFVLARFGYQFRRIYLRSQVTTIPSIFFLFGTPLRFFVPNIPLINPINRTHWAVRFERYRQIQSSVFKTETPSKEHSSIWLADKMAIKTVSTNRKSWAKPIQLYRVLDLFGKNLVTTEGPEWKAHRRIVGPSFSEGVYKRVWNTSLVALEQMFQTEGLADLKPGEEIQIEDVTHVTMRLALVVIAREAFSFDMEYDSKRDTNAKSLAGDHTMSAADALAVVSQSTLVKVLCPNWMYKIPNIPYVSERLAKIKDAFTNLDNYMLEMMADRRASSLAGEEVRSDLFDSLWRAADDNLDKQVDGETKWSFSDREVVGNTFIFLLAGHETNGHSRFSFLPPTVKYPLVVFTDGRLFFQQSLHPEKQVELLEHILTVLPRGRQPIYEDFQKLTHTMAVLYETLRLFPAVAVIPKVSTEDTTLKYQDIGGDNGIKTIFVPKGTDVTIDTPALHTNPLYWKDPLSFKPERFLEDYEKDAFIPFSAGPRACVGRRFAEVSNMVFLSLVVRDYEVVAIPRPGETEEAMRDRLVRAKPVLTLTPCGAVDLMFKRRA</sequence>
<evidence type="ECO:0000256" key="2">
    <source>
        <dbReference type="ARBA" id="ARBA00005179"/>
    </source>
</evidence>
<keyword evidence="6 10" id="KW-0560">Oxidoreductase</keyword>
<dbReference type="AlphaFoldDB" id="A0A0F7SXS0"/>
<keyword evidence="5 9" id="KW-0479">Metal-binding</keyword>
<dbReference type="Pfam" id="PF00067">
    <property type="entry name" value="p450"/>
    <property type="match status" value="2"/>
</dbReference>
<dbReference type="PRINTS" id="PR00385">
    <property type="entry name" value="P450"/>
</dbReference>
<dbReference type="GO" id="GO:0004497">
    <property type="term" value="F:monooxygenase activity"/>
    <property type="evidence" value="ECO:0007669"/>
    <property type="project" value="UniProtKB-KW"/>
</dbReference>
<dbReference type="GO" id="GO:0005506">
    <property type="term" value="F:iron ion binding"/>
    <property type="evidence" value="ECO:0007669"/>
    <property type="project" value="InterPro"/>
</dbReference>
<dbReference type="PROSITE" id="PS00086">
    <property type="entry name" value="CYTOCHROME_P450"/>
    <property type="match status" value="1"/>
</dbReference>
<reference evidence="11" key="1">
    <citation type="submission" date="2014-08" db="EMBL/GenBank/DDBJ databases">
        <authorList>
            <person name="Sharma Rahul"/>
            <person name="Thines Marco"/>
        </authorList>
    </citation>
    <scope>NUCLEOTIDE SEQUENCE</scope>
</reference>
<evidence type="ECO:0000256" key="6">
    <source>
        <dbReference type="ARBA" id="ARBA00023002"/>
    </source>
</evidence>
<comment type="pathway">
    <text evidence="2">Secondary metabolite biosynthesis.</text>
</comment>
<comment type="cofactor">
    <cofactor evidence="1 9">
        <name>heme</name>
        <dbReference type="ChEBI" id="CHEBI:30413"/>
    </cofactor>
</comment>
<keyword evidence="8 10" id="KW-0503">Monooxygenase</keyword>
<evidence type="ECO:0000256" key="1">
    <source>
        <dbReference type="ARBA" id="ARBA00001971"/>
    </source>
</evidence>
<dbReference type="EMBL" id="LN483332">
    <property type="protein sequence ID" value="CED84998.1"/>
    <property type="molecule type" value="Genomic_DNA"/>
</dbReference>
<evidence type="ECO:0000313" key="11">
    <source>
        <dbReference type="EMBL" id="CED84998.1"/>
    </source>
</evidence>
<name>A0A0F7SXS0_PHARH</name>
<evidence type="ECO:0000256" key="8">
    <source>
        <dbReference type="ARBA" id="ARBA00023033"/>
    </source>
</evidence>
<dbReference type="GO" id="GO:0020037">
    <property type="term" value="F:heme binding"/>
    <property type="evidence" value="ECO:0007669"/>
    <property type="project" value="InterPro"/>
</dbReference>
<accession>A0A0F7SXS0</accession>